<dbReference type="PROSITE" id="PS50893">
    <property type="entry name" value="ABC_TRANSPORTER_2"/>
    <property type="match status" value="1"/>
</dbReference>
<dbReference type="SUPFAM" id="SSF52540">
    <property type="entry name" value="P-loop containing nucleoside triphosphate hydrolases"/>
    <property type="match status" value="1"/>
</dbReference>
<keyword evidence="3 5" id="KW-0067">ATP-binding</keyword>
<dbReference type="Pfam" id="PF00005">
    <property type="entry name" value="ABC_tran"/>
    <property type="match status" value="1"/>
</dbReference>
<evidence type="ECO:0000256" key="1">
    <source>
        <dbReference type="ARBA" id="ARBA00022448"/>
    </source>
</evidence>
<reference evidence="5" key="1">
    <citation type="submission" date="2022-08" db="EMBL/GenBank/DDBJ databases">
        <title>Alicyclobacillus dauci DSM2870, complete genome.</title>
        <authorList>
            <person name="Wang Q."/>
            <person name="Cai R."/>
            <person name="Wang Z."/>
        </authorList>
    </citation>
    <scope>NUCLEOTIDE SEQUENCE</scope>
    <source>
        <strain evidence="5">DSM 28700</strain>
    </source>
</reference>
<evidence type="ECO:0000256" key="3">
    <source>
        <dbReference type="ARBA" id="ARBA00022840"/>
    </source>
</evidence>
<evidence type="ECO:0000313" key="5">
    <source>
        <dbReference type="EMBL" id="WAH36174.1"/>
    </source>
</evidence>
<dbReference type="SMART" id="SM00382">
    <property type="entry name" value="AAA"/>
    <property type="match status" value="1"/>
</dbReference>
<evidence type="ECO:0000259" key="4">
    <source>
        <dbReference type="PROSITE" id="PS50893"/>
    </source>
</evidence>
<sequence length="252" mass="27462">MAELTLDRISVGYGKTRIINGVTLALQDGEFVSLIGPNGAGKTTLLNGISGQLPIVEGRLIYGGVDITRWRPDRRARGGLGRSFQTTHLFPNLTALENVALAVQAHRRVRLRSLFSAIPATVDQTSRHYLEMVHLSDALHQTARSLSHGDKRKLEFAMLLAIQPKILLLDEPTAGMSVSEVPAILDLVAELKVTGDYAIILVEHKIDVVMRFSDRIAVLNHGELLAEGTIEDVLANKEVERAYLGGHHGGIA</sequence>
<dbReference type="PANTHER" id="PTHR45772:SF3">
    <property type="entry name" value="ABC TRANSPORTER ATP-BINDING PROTEIN"/>
    <property type="match status" value="1"/>
</dbReference>
<evidence type="ECO:0000256" key="2">
    <source>
        <dbReference type="ARBA" id="ARBA00022741"/>
    </source>
</evidence>
<dbReference type="RefSeq" id="WP_268043495.1">
    <property type="nucleotide sequence ID" value="NZ_CP104064.1"/>
</dbReference>
<feature type="domain" description="ABC transporter" evidence="4">
    <location>
        <begin position="4"/>
        <end position="246"/>
    </location>
</feature>
<gene>
    <name evidence="5" type="ORF">NZD86_18295</name>
</gene>
<keyword evidence="6" id="KW-1185">Reference proteome</keyword>
<dbReference type="InterPro" id="IPR051120">
    <property type="entry name" value="ABC_AA/LPS_Transport"/>
</dbReference>
<name>A0ABY6Z0D0_9BACL</name>
<proteinExistence type="predicted"/>
<dbReference type="Proteomes" id="UP001164803">
    <property type="component" value="Chromosome"/>
</dbReference>
<dbReference type="InterPro" id="IPR027417">
    <property type="entry name" value="P-loop_NTPase"/>
</dbReference>
<dbReference type="PROSITE" id="PS00211">
    <property type="entry name" value="ABC_TRANSPORTER_1"/>
    <property type="match status" value="1"/>
</dbReference>
<keyword evidence="1" id="KW-0813">Transport</keyword>
<dbReference type="InterPro" id="IPR003439">
    <property type="entry name" value="ABC_transporter-like_ATP-bd"/>
</dbReference>
<keyword evidence="2" id="KW-0547">Nucleotide-binding</keyword>
<accession>A0ABY6Z0D0</accession>
<dbReference type="InterPro" id="IPR017871">
    <property type="entry name" value="ABC_transporter-like_CS"/>
</dbReference>
<dbReference type="InterPro" id="IPR003593">
    <property type="entry name" value="AAA+_ATPase"/>
</dbReference>
<organism evidence="5 6">
    <name type="scientific">Alicyclobacillus dauci</name>
    <dbReference type="NCBI Taxonomy" id="1475485"/>
    <lineage>
        <taxon>Bacteria</taxon>
        <taxon>Bacillati</taxon>
        <taxon>Bacillota</taxon>
        <taxon>Bacilli</taxon>
        <taxon>Bacillales</taxon>
        <taxon>Alicyclobacillaceae</taxon>
        <taxon>Alicyclobacillus</taxon>
    </lineage>
</organism>
<dbReference type="EMBL" id="CP104064">
    <property type="protein sequence ID" value="WAH36174.1"/>
    <property type="molecule type" value="Genomic_DNA"/>
</dbReference>
<evidence type="ECO:0000313" key="6">
    <source>
        <dbReference type="Proteomes" id="UP001164803"/>
    </source>
</evidence>
<dbReference type="PANTHER" id="PTHR45772">
    <property type="entry name" value="CONSERVED COMPONENT OF ABC TRANSPORTER FOR NATURAL AMINO ACIDS-RELATED"/>
    <property type="match status" value="1"/>
</dbReference>
<protein>
    <submittedName>
        <fullName evidence="5">ABC transporter ATP-binding protein</fullName>
    </submittedName>
</protein>
<dbReference type="CDD" id="cd03219">
    <property type="entry name" value="ABC_Mj1267_LivG_branched"/>
    <property type="match status" value="1"/>
</dbReference>
<dbReference type="GO" id="GO:0005524">
    <property type="term" value="F:ATP binding"/>
    <property type="evidence" value="ECO:0007669"/>
    <property type="project" value="UniProtKB-KW"/>
</dbReference>
<dbReference type="Gene3D" id="3.40.50.300">
    <property type="entry name" value="P-loop containing nucleotide triphosphate hydrolases"/>
    <property type="match status" value="1"/>
</dbReference>